<dbReference type="PANTHER" id="PTHR42905:SF16">
    <property type="entry name" value="CARBOXYPHOSPHONOENOLPYRUVATE PHOSPHONOMUTASE-LIKE PROTEIN (AFU_ORTHOLOGUE AFUA_5G07230)"/>
    <property type="match status" value="1"/>
</dbReference>
<gene>
    <name evidence="1" type="ORF">ASU31_16520</name>
</gene>
<dbReference type="InterPro" id="IPR039556">
    <property type="entry name" value="ICL/PEPM"/>
</dbReference>
<dbReference type="GO" id="GO:0003824">
    <property type="term" value="F:catalytic activity"/>
    <property type="evidence" value="ECO:0007669"/>
    <property type="project" value="InterPro"/>
</dbReference>
<protein>
    <submittedName>
        <fullName evidence="1">Carboxyvinyl-carboxyphosphonate phosphorylmutase</fullName>
    </submittedName>
</protein>
<sequence length="256" mass="28151">MNSFETFKHLHKNTTPLLIGNVWDVKSAEIFQTNGFRAIGISSQAISNALGYPDGENLPFEELLRITRRITNMVNIPLTVDMEAGYSRDLQGILENVEKLHDCGAVGINLEDTLPGEKRSLVPAASFAETVALVAEHINKKKLNIFLNIRTDAFLLGVPNALAETKKRIKSYQEAGADGIFVPCITDSSDIAAVVQSTSLPINVMCMPDLPGFKVLESLGVKRISMGGFFFNKIYDNAGQLARKILKEQEFSSIFS</sequence>
<dbReference type="Proteomes" id="UP000051950">
    <property type="component" value="Unassembled WGS sequence"/>
</dbReference>
<dbReference type="InterPro" id="IPR040442">
    <property type="entry name" value="Pyrv_kinase-like_dom_sf"/>
</dbReference>
<proteinExistence type="predicted"/>
<reference evidence="1 2" key="1">
    <citation type="submission" date="2015-11" db="EMBL/GenBank/DDBJ databases">
        <title>Sequence of Pedobacter ginsenosidimutans.</title>
        <authorList>
            <person name="Carson E."/>
            <person name="Keyser V."/>
            <person name="Newman J."/>
            <person name="Miller J."/>
        </authorList>
    </citation>
    <scope>NUCLEOTIDE SEQUENCE [LARGE SCALE GENOMIC DNA]</scope>
    <source>
        <strain evidence="1 2">KACC 14530</strain>
    </source>
</reference>
<evidence type="ECO:0000313" key="1">
    <source>
        <dbReference type="EMBL" id="KRT14923.1"/>
    </source>
</evidence>
<dbReference type="CDD" id="cd00377">
    <property type="entry name" value="ICL_PEPM"/>
    <property type="match status" value="1"/>
</dbReference>
<dbReference type="SUPFAM" id="SSF51621">
    <property type="entry name" value="Phosphoenolpyruvate/pyruvate domain"/>
    <property type="match status" value="1"/>
</dbReference>
<dbReference type="STRING" id="687842.ASU31_16520"/>
<dbReference type="Gene3D" id="3.20.20.60">
    <property type="entry name" value="Phosphoenolpyruvate-binding domains"/>
    <property type="match status" value="1"/>
</dbReference>
<dbReference type="InterPro" id="IPR015813">
    <property type="entry name" value="Pyrv/PenolPyrv_kinase-like_dom"/>
</dbReference>
<keyword evidence="2" id="KW-1185">Reference proteome</keyword>
<dbReference type="RefSeq" id="WP_057933381.1">
    <property type="nucleotide sequence ID" value="NZ_LMZQ01000013.1"/>
</dbReference>
<accession>A0A0T5VM65</accession>
<dbReference type="AlphaFoldDB" id="A0A0T5VM65"/>
<name>A0A0T5VM65_9SPHI</name>
<organism evidence="1 2">
    <name type="scientific">Pedobacter ginsenosidimutans</name>
    <dbReference type="NCBI Taxonomy" id="687842"/>
    <lineage>
        <taxon>Bacteria</taxon>
        <taxon>Pseudomonadati</taxon>
        <taxon>Bacteroidota</taxon>
        <taxon>Sphingobacteriia</taxon>
        <taxon>Sphingobacteriales</taxon>
        <taxon>Sphingobacteriaceae</taxon>
        <taxon>Pedobacter</taxon>
    </lineage>
</organism>
<comment type="caution">
    <text evidence="1">The sequence shown here is derived from an EMBL/GenBank/DDBJ whole genome shotgun (WGS) entry which is preliminary data.</text>
</comment>
<evidence type="ECO:0000313" key="2">
    <source>
        <dbReference type="Proteomes" id="UP000051950"/>
    </source>
</evidence>
<dbReference type="EMBL" id="LMZQ01000013">
    <property type="protein sequence ID" value="KRT14923.1"/>
    <property type="molecule type" value="Genomic_DNA"/>
</dbReference>
<dbReference type="PANTHER" id="PTHR42905">
    <property type="entry name" value="PHOSPHOENOLPYRUVATE CARBOXYLASE"/>
    <property type="match status" value="1"/>
</dbReference>
<dbReference type="Pfam" id="PF13714">
    <property type="entry name" value="PEP_mutase"/>
    <property type="match status" value="1"/>
</dbReference>
<dbReference type="OrthoDB" id="9780430at2"/>